<proteinExistence type="predicted"/>
<sequence length="414" mass="44750">METFRPAFVDRPRPLLSYGVPFPEAVARHAVNTFHAQRVYVISSGSLAKNTDSLDQLAQAFDKLKISIVGRRIGMKSHTLWSEVLEITEDARQCSADLILTLGGGTLTDGAKVVSFALANDAKTFEDLETLCMGPNQERPTNDPAPSSVPIVSVPTTLSAGEYSNFAGATNDHTRRKHSFQAPLRGPQLIVLDPQLVASTTPESIWLSTGVRAVDHCVETYCATVGTTDDTDSLALKALAKLVPGLVRSRHDPKGEDLDARLTCQLGSVDAMAACTSGRVQLGASHGIGHQLGPLGVGHGETSCILLPAVCKYNAKYNANNERQSRLRDFLLKQPILEKVSESRGLNKETADLGDVLDALFRELGMPRSLGEVGVGRDQLDGLAQNSLHDRWCRTNPVPLNEKAQVLEILEQVV</sequence>
<gene>
    <name evidence="4" type="ORF">ASPVEDRAFT_139744</name>
</gene>
<dbReference type="GO" id="GO:0004022">
    <property type="term" value="F:alcohol dehydrogenase (NAD+) activity"/>
    <property type="evidence" value="ECO:0007669"/>
    <property type="project" value="TreeGrafter"/>
</dbReference>
<dbReference type="EMBL" id="KV878134">
    <property type="protein sequence ID" value="OJJ06217.1"/>
    <property type="molecule type" value="Genomic_DNA"/>
</dbReference>
<dbReference type="RefSeq" id="XP_040671979.1">
    <property type="nucleotide sequence ID" value="XM_040807600.1"/>
</dbReference>
<dbReference type="GeneID" id="63723111"/>
<keyword evidence="5" id="KW-1185">Reference proteome</keyword>
<dbReference type="Pfam" id="PF00465">
    <property type="entry name" value="Fe-ADH"/>
    <property type="match status" value="1"/>
</dbReference>
<feature type="domain" description="Alcohol dehydrogenase iron-type/glycerol dehydrogenase GldA" evidence="2">
    <location>
        <begin position="31"/>
        <end position="194"/>
    </location>
</feature>
<dbReference type="Pfam" id="PF25137">
    <property type="entry name" value="ADH_Fe_C"/>
    <property type="match status" value="1"/>
</dbReference>
<dbReference type="Proteomes" id="UP000184073">
    <property type="component" value="Unassembled WGS sequence"/>
</dbReference>
<dbReference type="Gene3D" id="1.20.1090.10">
    <property type="entry name" value="Dehydroquinate synthase-like - alpha domain"/>
    <property type="match status" value="1"/>
</dbReference>
<evidence type="ECO:0000256" key="1">
    <source>
        <dbReference type="ARBA" id="ARBA00023002"/>
    </source>
</evidence>
<dbReference type="PANTHER" id="PTHR11496">
    <property type="entry name" value="ALCOHOL DEHYDROGENASE"/>
    <property type="match status" value="1"/>
</dbReference>
<dbReference type="CDD" id="cd08192">
    <property type="entry name" value="MAR-like"/>
    <property type="match status" value="1"/>
</dbReference>
<dbReference type="STRING" id="1036611.A0A1L9PXH3"/>
<evidence type="ECO:0000313" key="4">
    <source>
        <dbReference type="EMBL" id="OJJ06217.1"/>
    </source>
</evidence>
<dbReference type="AlphaFoldDB" id="A0A1L9PXH3"/>
<dbReference type="Gene3D" id="3.40.50.1970">
    <property type="match status" value="1"/>
</dbReference>
<reference evidence="5" key="1">
    <citation type="journal article" date="2017" name="Genome Biol.">
        <title>Comparative genomics reveals high biological diversity and specific adaptations in the industrially and medically important fungal genus Aspergillus.</title>
        <authorList>
            <person name="de Vries R.P."/>
            <person name="Riley R."/>
            <person name="Wiebenga A."/>
            <person name="Aguilar-Osorio G."/>
            <person name="Amillis S."/>
            <person name="Uchima C.A."/>
            <person name="Anderluh G."/>
            <person name="Asadollahi M."/>
            <person name="Askin M."/>
            <person name="Barry K."/>
            <person name="Battaglia E."/>
            <person name="Bayram O."/>
            <person name="Benocci T."/>
            <person name="Braus-Stromeyer S.A."/>
            <person name="Caldana C."/>
            <person name="Canovas D."/>
            <person name="Cerqueira G.C."/>
            <person name="Chen F."/>
            <person name="Chen W."/>
            <person name="Choi C."/>
            <person name="Clum A."/>
            <person name="Dos Santos R.A."/>
            <person name="Damasio A.R."/>
            <person name="Diallinas G."/>
            <person name="Emri T."/>
            <person name="Fekete E."/>
            <person name="Flipphi M."/>
            <person name="Freyberg S."/>
            <person name="Gallo A."/>
            <person name="Gournas C."/>
            <person name="Habgood R."/>
            <person name="Hainaut M."/>
            <person name="Harispe M.L."/>
            <person name="Henrissat B."/>
            <person name="Hilden K.S."/>
            <person name="Hope R."/>
            <person name="Hossain A."/>
            <person name="Karabika E."/>
            <person name="Karaffa L."/>
            <person name="Karanyi Z."/>
            <person name="Krasevec N."/>
            <person name="Kuo A."/>
            <person name="Kusch H."/>
            <person name="LaButti K."/>
            <person name="Lagendijk E.L."/>
            <person name="Lapidus A."/>
            <person name="Levasseur A."/>
            <person name="Lindquist E."/>
            <person name="Lipzen A."/>
            <person name="Logrieco A.F."/>
            <person name="MacCabe A."/>
            <person name="Maekelae M.R."/>
            <person name="Malavazi I."/>
            <person name="Melin P."/>
            <person name="Meyer V."/>
            <person name="Mielnichuk N."/>
            <person name="Miskei M."/>
            <person name="Molnar A.P."/>
            <person name="Mule G."/>
            <person name="Ngan C.Y."/>
            <person name="Orejas M."/>
            <person name="Orosz E."/>
            <person name="Ouedraogo J.P."/>
            <person name="Overkamp K.M."/>
            <person name="Park H.-S."/>
            <person name="Perrone G."/>
            <person name="Piumi F."/>
            <person name="Punt P.J."/>
            <person name="Ram A.F."/>
            <person name="Ramon A."/>
            <person name="Rauscher S."/>
            <person name="Record E."/>
            <person name="Riano-Pachon D.M."/>
            <person name="Robert V."/>
            <person name="Roehrig J."/>
            <person name="Ruller R."/>
            <person name="Salamov A."/>
            <person name="Salih N.S."/>
            <person name="Samson R.A."/>
            <person name="Sandor E."/>
            <person name="Sanguinetti M."/>
            <person name="Schuetze T."/>
            <person name="Sepcic K."/>
            <person name="Shelest E."/>
            <person name="Sherlock G."/>
            <person name="Sophianopoulou V."/>
            <person name="Squina F.M."/>
            <person name="Sun H."/>
            <person name="Susca A."/>
            <person name="Todd R.B."/>
            <person name="Tsang A."/>
            <person name="Unkles S.E."/>
            <person name="van de Wiele N."/>
            <person name="van Rossen-Uffink D."/>
            <person name="Oliveira J.V."/>
            <person name="Vesth T.C."/>
            <person name="Visser J."/>
            <person name="Yu J.-H."/>
            <person name="Zhou M."/>
            <person name="Andersen M.R."/>
            <person name="Archer D.B."/>
            <person name="Baker S.E."/>
            <person name="Benoit I."/>
            <person name="Brakhage A.A."/>
            <person name="Braus G.H."/>
            <person name="Fischer R."/>
            <person name="Frisvad J.C."/>
            <person name="Goldman G.H."/>
            <person name="Houbraken J."/>
            <person name="Oakley B."/>
            <person name="Pocsi I."/>
            <person name="Scazzocchio C."/>
            <person name="Seiboth B."/>
            <person name="vanKuyk P.A."/>
            <person name="Wortman J."/>
            <person name="Dyer P.S."/>
            <person name="Grigoriev I.V."/>
        </authorList>
    </citation>
    <scope>NUCLEOTIDE SEQUENCE [LARGE SCALE GENOMIC DNA]</scope>
    <source>
        <strain evidence="5">CBS 583.65</strain>
    </source>
</reference>
<feature type="domain" description="Fe-containing alcohol dehydrogenase-like C-terminal" evidence="3">
    <location>
        <begin position="208"/>
        <end position="412"/>
    </location>
</feature>
<dbReference type="SUPFAM" id="SSF56796">
    <property type="entry name" value="Dehydroquinate synthase-like"/>
    <property type="match status" value="1"/>
</dbReference>
<dbReference type="InterPro" id="IPR001670">
    <property type="entry name" value="ADH_Fe/GldA"/>
</dbReference>
<dbReference type="GO" id="GO:0005739">
    <property type="term" value="C:mitochondrion"/>
    <property type="evidence" value="ECO:0007669"/>
    <property type="project" value="TreeGrafter"/>
</dbReference>
<evidence type="ECO:0000313" key="5">
    <source>
        <dbReference type="Proteomes" id="UP000184073"/>
    </source>
</evidence>
<evidence type="ECO:0000259" key="2">
    <source>
        <dbReference type="Pfam" id="PF00465"/>
    </source>
</evidence>
<accession>A0A1L9PXH3</accession>
<dbReference type="GO" id="GO:0046872">
    <property type="term" value="F:metal ion binding"/>
    <property type="evidence" value="ECO:0007669"/>
    <property type="project" value="InterPro"/>
</dbReference>
<organism evidence="4 5">
    <name type="scientific">Aspergillus versicolor CBS 583.65</name>
    <dbReference type="NCBI Taxonomy" id="1036611"/>
    <lineage>
        <taxon>Eukaryota</taxon>
        <taxon>Fungi</taxon>
        <taxon>Dikarya</taxon>
        <taxon>Ascomycota</taxon>
        <taxon>Pezizomycotina</taxon>
        <taxon>Eurotiomycetes</taxon>
        <taxon>Eurotiomycetidae</taxon>
        <taxon>Eurotiales</taxon>
        <taxon>Aspergillaceae</taxon>
        <taxon>Aspergillus</taxon>
        <taxon>Aspergillus subgen. Nidulantes</taxon>
    </lineage>
</organism>
<dbReference type="OrthoDB" id="339764at2759"/>
<protein>
    <submittedName>
        <fullName evidence="4">Uncharacterized protein</fullName>
    </submittedName>
</protein>
<dbReference type="InterPro" id="IPR039697">
    <property type="entry name" value="Alcohol_dehydrogenase_Fe"/>
</dbReference>
<keyword evidence="1" id="KW-0560">Oxidoreductase</keyword>
<evidence type="ECO:0000259" key="3">
    <source>
        <dbReference type="Pfam" id="PF25137"/>
    </source>
</evidence>
<name>A0A1L9PXH3_ASPVE</name>
<dbReference type="PANTHER" id="PTHR11496:SF107">
    <property type="entry name" value="ALCOHOL DEHYDROGENASE, PUTATIVE (AFU_ORTHOLOGUE AFUA_1G06800)-RELATED"/>
    <property type="match status" value="1"/>
</dbReference>
<dbReference type="InterPro" id="IPR056798">
    <property type="entry name" value="ADH_Fe_C"/>
</dbReference>
<dbReference type="VEuPathDB" id="FungiDB:ASPVEDRAFT_139744"/>